<dbReference type="RefSeq" id="XP_007737630.1">
    <property type="nucleotide sequence ID" value="XM_007739440.1"/>
</dbReference>
<name>W9XLH3_9EURO</name>
<dbReference type="HOGENOM" id="CLU_2236287_0_0_1"/>
<dbReference type="GeneID" id="19173430"/>
<evidence type="ECO:0000313" key="1">
    <source>
        <dbReference type="EMBL" id="EXJ78185.1"/>
    </source>
</evidence>
<comment type="caution">
    <text evidence="1">The sequence shown here is derived from an EMBL/GenBank/DDBJ whole genome shotgun (WGS) entry which is preliminary data.</text>
</comment>
<dbReference type="eggNOG" id="ENOG502SK8M">
    <property type="taxonomic scope" value="Eukaryota"/>
</dbReference>
<dbReference type="STRING" id="1182542.W9XLH3"/>
<proteinExistence type="predicted"/>
<dbReference type="OrthoDB" id="3565018at2759"/>
<reference evidence="1 2" key="1">
    <citation type="submission" date="2013-03" db="EMBL/GenBank/DDBJ databases">
        <title>The Genome Sequence of Capronia epimyces CBS 606.96.</title>
        <authorList>
            <consortium name="The Broad Institute Genomics Platform"/>
            <person name="Cuomo C."/>
            <person name="de Hoog S."/>
            <person name="Gorbushina A."/>
            <person name="Walker B."/>
            <person name="Young S.K."/>
            <person name="Zeng Q."/>
            <person name="Gargeya S."/>
            <person name="Fitzgerald M."/>
            <person name="Haas B."/>
            <person name="Abouelleil A."/>
            <person name="Allen A.W."/>
            <person name="Alvarado L."/>
            <person name="Arachchi H.M."/>
            <person name="Berlin A.M."/>
            <person name="Chapman S.B."/>
            <person name="Gainer-Dewar J."/>
            <person name="Goldberg J."/>
            <person name="Griggs A."/>
            <person name="Gujja S."/>
            <person name="Hansen M."/>
            <person name="Howarth C."/>
            <person name="Imamovic A."/>
            <person name="Ireland A."/>
            <person name="Larimer J."/>
            <person name="McCowan C."/>
            <person name="Murphy C."/>
            <person name="Pearson M."/>
            <person name="Poon T.W."/>
            <person name="Priest M."/>
            <person name="Roberts A."/>
            <person name="Saif S."/>
            <person name="Shea T."/>
            <person name="Sisk P."/>
            <person name="Sykes S."/>
            <person name="Wortman J."/>
            <person name="Nusbaum C."/>
            <person name="Birren B."/>
        </authorList>
    </citation>
    <scope>NUCLEOTIDE SEQUENCE [LARGE SCALE GENOMIC DNA]</scope>
    <source>
        <strain evidence="1 2">CBS 606.96</strain>
    </source>
</reference>
<dbReference type="Proteomes" id="UP000019478">
    <property type="component" value="Unassembled WGS sequence"/>
</dbReference>
<protein>
    <submittedName>
        <fullName evidence="1">Uncharacterized protein</fullName>
    </submittedName>
</protein>
<keyword evidence="2" id="KW-1185">Reference proteome</keyword>
<gene>
    <name evidence="1" type="ORF">A1O3_09346</name>
</gene>
<dbReference type="AlphaFoldDB" id="W9XLH3"/>
<sequence length="105" mass="12108">MLLEICYLRPIEELLVPEDLGPNNQPTEISYLQAARRWLMEKKGKGEFSFAFLNAISYCLQCFMNPYASLSNQAFSKTIEERILVPLEDEMNMLLFGPTDRQLGL</sequence>
<organism evidence="1 2">
    <name type="scientific">Capronia epimyces CBS 606.96</name>
    <dbReference type="NCBI Taxonomy" id="1182542"/>
    <lineage>
        <taxon>Eukaryota</taxon>
        <taxon>Fungi</taxon>
        <taxon>Dikarya</taxon>
        <taxon>Ascomycota</taxon>
        <taxon>Pezizomycotina</taxon>
        <taxon>Eurotiomycetes</taxon>
        <taxon>Chaetothyriomycetidae</taxon>
        <taxon>Chaetothyriales</taxon>
        <taxon>Herpotrichiellaceae</taxon>
        <taxon>Capronia</taxon>
    </lineage>
</organism>
<dbReference type="EMBL" id="AMGY01000009">
    <property type="protein sequence ID" value="EXJ78185.1"/>
    <property type="molecule type" value="Genomic_DNA"/>
</dbReference>
<evidence type="ECO:0000313" key="2">
    <source>
        <dbReference type="Proteomes" id="UP000019478"/>
    </source>
</evidence>
<accession>W9XLH3</accession>